<evidence type="ECO:0000313" key="1">
    <source>
        <dbReference type="EMBL" id="MBC3803351.1"/>
    </source>
</evidence>
<accession>A0ABR6WS18</accession>
<gene>
    <name evidence="1" type="ORF">GH808_02710</name>
</gene>
<dbReference type="Proteomes" id="UP000603234">
    <property type="component" value="Unassembled WGS sequence"/>
</dbReference>
<reference evidence="1 2" key="1">
    <citation type="journal article" date="2020" name="mSystems">
        <title>Defining Genomic and Predicted Metabolic Features of the Acetobacterium Genus.</title>
        <authorList>
            <person name="Ross D.E."/>
            <person name="Marshall C.W."/>
            <person name="Gulliver D."/>
            <person name="May H.D."/>
            <person name="Norman R.S."/>
        </authorList>
    </citation>
    <scope>NUCLEOTIDE SEQUENCE [LARGE SCALE GENOMIC DNA]</scope>
    <source>
        <strain evidence="1 2">DSM 8238</strain>
    </source>
</reference>
<comment type="caution">
    <text evidence="1">The sequence shown here is derived from an EMBL/GenBank/DDBJ whole genome shotgun (WGS) entry which is preliminary data.</text>
</comment>
<dbReference type="GO" id="GO:0016740">
    <property type="term" value="F:transferase activity"/>
    <property type="evidence" value="ECO:0007669"/>
    <property type="project" value="UniProtKB-KW"/>
</dbReference>
<dbReference type="EMBL" id="WJBC01000003">
    <property type="protein sequence ID" value="MBC3803351.1"/>
    <property type="molecule type" value="Genomic_DNA"/>
</dbReference>
<dbReference type="Gene3D" id="3.10.450.620">
    <property type="entry name" value="JHP933, nucleotidyltransferase-like core domain"/>
    <property type="match status" value="1"/>
</dbReference>
<keyword evidence="2" id="KW-1185">Reference proteome</keyword>
<organism evidence="1 2">
    <name type="scientific">Acetobacterium fimetarium</name>
    <dbReference type="NCBI Taxonomy" id="52691"/>
    <lineage>
        <taxon>Bacteria</taxon>
        <taxon>Bacillati</taxon>
        <taxon>Bacillota</taxon>
        <taxon>Clostridia</taxon>
        <taxon>Eubacteriales</taxon>
        <taxon>Eubacteriaceae</taxon>
        <taxon>Acetobacterium</taxon>
    </lineage>
</organism>
<sequence length="297" mass="34719">MVKVQGLLQKLKEKSRKEGISYQFMLQLVCQEEFLRRLANSKYRENLILKGGLFIFVYTEFSSRPTMDIDFLMKNLSNNQTDMLNVINDIINIETDYPFIEFQIKTIMNITEQKDYHGIRIKMMGAISNTKTPFDIDIGIGDVIVPHAESRKIGVQVGGFESPNILTYSLESTVSEKWDAIISRMETTSRMKDYYDIYYLAGHYDFDGKILKDALLNTLSNRKTFFDENTIIKVSDMYNDTDMQKRWESFSNNSLEIDLEFKTVVDIVVQFIGKPMDAIINKIDFSEDWYSHEKMYK</sequence>
<name>A0ABR6WS18_9FIRM</name>
<dbReference type="InterPro" id="IPR014942">
    <property type="entry name" value="AbiEii"/>
</dbReference>
<dbReference type="RefSeq" id="WP_186841280.1">
    <property type="nucleotide sequence ID" value="NZ_WJBC01000003.1"/>
</dbReference>
<protein>
    <submittedName>
        <fullName evidence="1">Nucleotidyl transferase AbiEii/AbiGii toxin family protein</fullName>
    </submittedName>
</protein>
<proteinExistence type="predicted"/>
<dbReference type="Pfam" id="PF08843">
    <property type="entry name" value="AbiEii"/>
    <property type="match status" value="1"/>
</dbReference>
<evidence type="ECO:0000313" key="2">
    <source>
        <dbReference type="Proteomes" id="UP000603234"/>
    </source>
</evidence>
<keyword evidence="1" id="KW-0808">Transferase</keyword>